<reference evidence="2" key="1">
    <citation type="journal article" date="2019" name="Int. J. Syst. Evol. Microbiol.">
        <title>The Global Catalogue of Microorganisms (GCM) 10K type strain sequencing project: providing services to taxonomists for standard genome sequencing and annotation.</title>
        <authorList>
            <consortium name="The Broad Institute Genomics Platform"/>
            <consortium name="The Broad Institute Genome Sequencing Center for Infectious Disease"/>
            <person name="Wu L."/>
            <person name="Ma J."/>
        </authorList>
    </citation>
    <scope>NUCLEOTIDE SEQUENCE [LARGE SCALE GENOMIC DNA]</scope>
    <source>
        <strain evidence="2">JCM 17069</strain>
    </source>
</reference>
<keyword evidence="2" id="KW-1185">Reference proteome</keyword>
<proteinExistence type="predicted"/>
<protein>
    <submittedName>
        <fullName evidence="1">Uncharacterized protein</fullName>
    </submittedName>
</protein>
<accession>A0ABP7VW18</accession>
<dbReference type="EMBL" id="BAABCT010000005">
    <property type="protein sequence ID" value="GAA4075053.1"/>
    <property type="molecule type" value="Genomic_DNA"/>
</dbReference>
<comment type="caution">
    <text evidence="1">The sequence shown here is derived from an EMBL/GenBank/DDBJ whole genome shotgun (WGS) entry which is preliminary data.</text>
</comment>
<evidence type="ECO:0000313" key="1">
    <source>
        <dbReference type="EMBL" id="GAA4075053.1"/>
    </source>
</evidence>
<gene>
    <name evidence="1" type="ORF">GCM10022389_20880</name>
</gene>
<dbReference type="Proteomes" id="UP001500367">
    <property type="component" value="Unassembled WGS sequence"/>
</dbReference>
<organism evidence="1 2">
    <name type="scientific">Flavobacterium cheonanense</name>
    <dbReference type="NCBI Taxonomy" id="706183"/>
    <lineage>
        <taxon>Bacteria</taxon>
        <taxon>Pseudomonadati</taxon>
        <taxon>Bacteroidota</taxon>
        <taxon>Flavobacteriia</taxon>
        <taxon>Flavobacteriales</taxon>
        <taxon>Flavobacteriaceae</taxon>
        <taxon>Flavobacterium</taxon>
    </lineage>
</organism>
<evidence type="ECO:0000313" key="2">
    <source>
        <dbReference type="Proteomes" id="UP001500367"/>
    </source>
</evidence>
<name>A0ABP7VW18_9FLAO</name>
<sequence>MNVKKRSKIVWEELIKMHKNENWHFGQFDNEKYIVTTFNLKDEKEQKFRYEVTQNSLKYHTFILDSFDEHKTTDIMVLASHLNSLLNFGKVSVNTKYNCVEFVHYGDLVTYMLFPGEIHSDLRVHYDITIDCFWAFTNLIKTDDDPVFVISELLKRKNEENKQIIK</sequence>